<name>A0A915JCJ7_ROMCU</name>
<proteinExistence type="predicted"/>
<evidence type="ECO:0000313" key="1">
    <source>
        <dbReference type="Proteomes" id="UP000887565"/>
    </source>
</evidence>
<organism evidence="1 2">
    <name type="scientific">Romanomermis culicivorax</name>
    <name type="common">Nematode worm</name>
    <dbReference type="NCBI Taxonomy" id="13658"/>
    <lineage>
        <taxon>Eukaryota</taxon>
        <taxon>Metazoa</taxon>
        <taxon>Ecdysozoa</taxon>
        <taxon>Nematoda</taxon>
        <taxon>Enoplea</taxon>
        <taxon>Dorylaimia</taxon>
        <taxon>Mermithida</taxon>
        <taxon>Mermithoidea</taxon>
        <taxon>Mermithidae</taxon>
        <taxon>Romanomermis</taxon>
    </lineage>
</organism>
<dbReference type="Proteomes" id="UP000887565">
    <property type="component" value="Unplaced"/>
</dbReference>
<dbReference type="AlphaFoldDB" id="A0A915JCJ7"/>
<protein>
    <submittedName>
        <fullName evidence="2">Uncharacterized protein</fullName>
    </submittedName>
</protein>
<reference evidence="2" key="1">
    <citation type="submission" date="2022-11" db="UniProtKB">
        <authorList>
            <consortium name="WormBaseParasite"/>
        </authorList>
    </citation>
    <scope>IDENTIFICATION</scope>
</reference>
<sequence length="193" mass="21865">MICRICVLEVQNHEKFLGASRGLSIILASEWDDRKVLNPARRTEKFTYFDMPFPALKQSSIDFDQLALIAAFEPLKFASVLVSDGNVGAAAVDILRRRRLSLIIKVSVRRIFANNRMINFAVVTNLTTGTTISVKIIFERFKEHLPRAFCKASRIRVNSEHLGFKLPSNNSLSWSTNNCCPRNSKLSDERMSS</sequence>
<dbReference type="WBParaSite" id="nRc.2.0.1.t24199-RA">
    <property type="protein sequence ID" value="nRc.2.0.1.t24199-RA"/>
    <property type="gene ID" value="nRc.2.0.1.g24199"/>
</dbReference>
<evidence type="ECO:0000313" key="2">
    <source>
        <dbReference type="WBParaSite" id="nRc.2.0.1.t24199-RA"/>
    </source>
</evidence>
<accession>A0A915JCJ7</accession>
<keyword evidence="1" id="KW-1185">Reference proteome</keyword>